<evidence type="ECO:0000256" key="8">
    <source>
        <dbReference type="ARBA" id="ARBA00048720"/>
    </source>
</evidence>
<keyword evidence="10" id="KW-1185">Reference proteome</keyword>
<comment type="catalytic activity">
    <reaction evidence="8">
        <text>acetyl phosphate + methylamine + [thioredoxin]-disulfide + H2O = sarcosine + [thioredoxin]-dithiol + phosphate + H(+)</text>
        <dbReference type="Rhea" id="RHEA:12825"/>
        <dbReference type="Rhea" id="RHEA-COMP:10698"/>
        <dbReference type="Rhea" id="RHEA-COMP:10700"/>
        <dbReference type="ChEBI" id="CHEBI:15377"/>
        <dbReference type="ChEBI" id="CHEBI:15378"/>
        <dbReference type="ChEBI" id="CHEBI:22191"/>
        <dbReference type="ChEBI" id="CHEBI:29950"/>
        <dbReference type="ChEBI" id="CHEBI:43474"/>
        <dbReference type="ChEBI" id="CHEBI:50058"/>
        <dbReference type="ChEBI" id="CHEBI:57433"/>
        <dbReference type="ChEBI" id="CHEBI:59338"/>
        <dbReference type="EC" id="1.21.4.3"/>
    </reaction>
</comment>
<evidence type="ECO:0000256" key="2">
    <source>
        <dbReference type="ARBA" id="ARBA00022933"/>
    </source>
</evidence>
<gene>
    <name evidence="9" type="ORF">DJ52_06790</name>
</gene>
<evidence type="ECO:0000256" key="3">
    <source>
        <dbReference type="ARBA" id="ARBA00023002"/>
    </source>
</evidence>
<evidence type="ECO:0000256" key="4">
    <source>
        <dbReference type="ARBA" id="ARBA00025583"/>
    </source>
</evidence>
<organism evidence="9 10">
    <name type="scientific">Brachyspira murdochii</name>
    <dbReference type="NCBI Taxonomy" id="84378"/>
    <lineage>
        <taxon>Bacteria</taxon>
        <taxon>Pseudomonadati</taxon>
        <taxon>Spirochaetota</taxon>
        <taxon>Spirochaetia</taxon>
        <taxon>Brachyspirales</taxon>
        <taxon>Brachyspiraceae</taxon>
        <taxon>Brachyspira</taxon>
    </lineage>
</organism>
<evidence type="ECO:0000313" key="10">
    <source>
        <dbReference type="Proteomes" id="UP000238924"/>
    </source>
</evidence>
<comment type="subunit">
    <text evidence="5">Monomer. Component of the glycine, sarcosine and betaine reductase complexes, together with components B and C.</text>
</comment>
<comment type="function">
    <text evidence="4">In the first step of glycine, betaine and sarcosine reductases, the substrate is bound to component PB via a Schiff base intermediate. Then the PB-activated substrate is nucleophilically attacked by the selenol anion of component PA to transform it to a carboxymethylated selenoether and the respective amine. By action of component PC, acetyl phosphate is formed, leaving component PA in its oxidized state. Finally component PA becomes reduced by the thioredoxin system to start a new catalytic cycle of reductive deamination.</text>
</comment>
<proteinExistence type="inferred from homology"/>
<dbReference type="Proteomes" id="UP000238924">
    <property type="component" value="Unassembled WGS sequence"/>
</dbReference>
<name>A0ABX5B756_9SPIR</name>
<evidence type="ECO:0000256" key="5">
    <source>
        <dbReference type="ARBA" id="ARBA00025846"/>
    </source>
</evidence>
<keyword evidence="2" id="KW-0712">Selenocysteine</keyword>
<reference evidence="9 10" key="1">
    <citation type="submission" date="2014-04" db="EMBL/GenBank/DDBJ databases">
        <title>Whole genome sequence of 'Brachyspira hampsonii' D13-03603F2.</title>
        <authorList>
            <person name="Patterson A.H."/>
            <person name="Chaban B."/>
            <person name="Fernando C."/>
            <person name="Harding J.C."/>
            <person name="Hill J.E."/>
        </authorList>
    </citation>
    <scope>NUCLEOTIDE SEQUENCE [LARGE SCALE GENOMIC DNA]</scope>
    <source>
        <strain evidence="9 10">D13-03603F2</strain>
    </source>
</reference>
<comment type="catalytic activity">
    <reaction evidence="6">
        <text>acetyl phosphate + [thioredoxin]-disulfide + NH4(+) + H2O = [thioredoxin]-dithiol + glycine + phosphate + H(+)</text>
        <dbReference type="Rhea" id="RHEA:12232"/>
        <dbReference type="Rhea" id="RHEA-COMP:10698"/>
        <dbReference type="Rhea" id="RHEA-COMP:10700"/>
        <dbReference type="ChEBI" id="CHEBI:15377"/>
        <dbReference type="ChEBI" id="CHEBI:15378"/>
        <dbReference type="ChEBI" id="CHEBI:22191"/>
        <dbReference type="ChEBI" id="CHEBI:28938"/>
        <dbReference type="ChEBI" id="CHEBI:29950"/>
        <dbReference type="ChEBI" id="CHEBI:43474"/>
        <dbReference type="ChEBI" id="CHEBI:50058"/>
        <dbReference type="ChEBI" id="CHEBI:57305"/>
        <dbReference type="EC" id="1.21.4.2"/>
    </reaction>
</comment>
<evidence type="ECO:0000256" key="1">
    <source>
        <dbReference type="ARBA" id="ARBA00010866"/>
    </source>
</evidence>
<dbReference type="InterPro" id="IPR006812">
    <property type="entry name" value="GRDA"/>
</dbReference>
<evidence type="ECO:0000313" key="9">
    <source>
        <dbReference type="EMBL" id="PPS22132.1"/>
    </source>
</evidence>
<evidence type="ECO:0000256" key="7">
    <source>
        <dbReference type="ARBA" id="ARBA00048189"/>
    </source>
</evidence>
<comment type="catalytic activity">
    <reaction evidence="7">
        <text>acetyl phosphate + trimethylamine + [thioredoxin]-disulfide + H2O = glycine betaine + [thioredoxin]-dithiol + phosphate + H(+)</text>
        <dbReference type="Rhea" id="RHEA:11848"/>
        <dbReference type="Rhea" id="RHEA-COMP:10698"/>
        <dbReference type="Rhea" id="RHEA-COMP:10700"/>
        <dbReference type="ChEBI" id="CHEBI:15377"/>
        <dbReference type="ChEBI" id="CHEBI:15378"/>
        <dbReference type="ChEBI" id="CHEBI:17750"/>
        <dbReference type="ChEBI" id="CHEBI:22191"/>
        <dbReference type="ChEBI" id="CHEBI:29950"/>
        <dbReference type="ChEBI" id="CHEBI:43474"/>
        <dbReference type="ChEBI" id="CHEBI:50058"/>
        <dbReference type="ChEBI" id="CHEBI:58389"/>
        <dbReference type="EC" id="1.21.4.4"/>
    </reaction>
</comment>
<sequence>MSILNGKKVIIIGDRDGIPGEAIKACVETVQDAEVLFAATECFV</sequence>
<comment type="similarity">
    <text evidence="1">Belongs to the GrdA family.</text>
</comment>
<evidence type="ECO:0000256" key="6">
    <source>
        <dbReference type="ARBA" id="ARBA00047603"/>
    </source>
</evidence>
<protein>
    <submittedName>
        <fullName evidence="9">Glycine/sarcosine/betaine reductase complex protein A</fullName>
    </submittedName>
</protein>
<dbReference type="Pfam" id="PF04723">
    <property type="entry name" value="GRDA"/>
    <property type="match status" value="1"/>
</dbReference>
<comment type="caution">
    <text evidence="9">The sequence shown here is derived from an EMBL/GenBank/DDBJ whole genome shotgun (WGS) entry which is preliminary data.</text>
</comment>
<accession>A0ABX5B756</accession>
<dbReference type="EMBL" id="JJMJ01000102">
    <property type="protein sequence ID" value="PPS22132.1"/>
    <property type="molecule type" value="Genomic_DNA"/>
</dbReference>
<keyword evidence="3" id="KW-0560">Oxidoreductase</keyword>